<dbReference type="PIRSF" id="PIRSF006334">
    <property type="entry name" value="Cdd_plus_pseudo"/>
    <property type="match status" value="1"/>
</dbReference>
<feature type="active site" description="Proton donor" evidence="6">
    <location>
        <position position="104"/>
    </location>
</feature>
<feature type="domain" description="CMP/dCMP-type deaminase" evidence="7">
    <location>
        <begin position="48"/>
        <end position="168"/>
    </location>
</feature>
<evidence type="ECO:0000256" key="5">
    <source>
        <dbReference type="ARBA" id="ARBA00022833"/>
    </source>
</evidence>
<sequence>MKGRIQEALNSLPPQIAEYLTPIVLAHDFDATISAEQFSQLIEISGYQDADLRVCLLPLAAAYAYVPISNFYVGALVRGLSGRLYFGANMEFSGAQLGQTIHAEQAGISHAWTKGEQGIVDVTVNHTPCGHCRQFMNELTTAKTLKIQLPQRVGQTLQHYLPESFGPADLDITTLLMGKIDHGYTSDSDSELVQLGVQALNRSHAPYTQNFSGVALATSTGNSYSGAYAENAAFNPSLPPLQVALVQLRMGGDEFSTMTHAALAEMATASISHLACTQSTLEAINPDIELEYVALSS</sequence>
<dbReference type="PROSITE" id="PS51747">
    <property type="entry name" value="CYT_DCMP_DEAMINASES_2"/>
    <property type="match status" value="2"/>
</dbReference>
<dbReference type="NCBIfam" id="NF006537">
    <property type="entry name" value="PRK09027.1"/>
    <property type="match status" value="1"/>
</dbReference>
<dbReference type="PANTHER" id="PTHR11644:SF2">
    <property type="entry name" value="CYTIDINE DEAMINASE"/>
    <property type="match status" value="1"/>
</dbReference>
<dbReference type="GO" id="GO:0004126">
    <property type="term" value="F:cytidine deaminase activity"/>
    <property type="evidence" value="ECO:0007669"/>
    <property type="project" value="UniProtKB-EC"/>
</dbReference>
<dbReference type="InterPro" id="IPR050202">
    <property type="entry name" value="Cyt/Deoxycyt_deaminase"/>
</dbReference>
<dbReference type="Pfam" id="PF00383">
    <property type="entry name" value="dCMP_cyt_deam_1"/>
    <property type="match status" value="1"/>
</dbReference>
<dbReference type="InterPro" id="IPR016192">
    <property type="entry name" value="APOBEC/CMP_deaminase_Zn-bd"/>
</dbReference>
<dbReference type="InterPro" id="IPR020797">
    <property type="entry name" value="Cytidine_deaminase_bacteria"/>
</dbReference>
<dbReference type="InterPro" id="IPR016193">
    <property type="entry name" value="Cytidine_deaminase-like"/>
</dbReference>
<comment type="cofactor">
    <cofactor evidence="6">
        <name>Zn(2+)</name>
        <dbReference type="ChEBI" id="CHEBI:29105"/>
    </cofactor>
    <text evidence="6">Binds 1 zinc ion.</text>
</comment>
<dbReference type="NCBIfam" id="TIGR01355">
    <property type="entry name" value="cyt_deam_dimer"/>
    <property type="match status" value="1"/>
</dbReference>
<evidence type="ECO:0000313" key="8">
    <source>
        <dbReference type="EMBL" id="WPC72978.1"/>
    </source>
</evidence>
<dbReference type="RefSeq" id="WP_261892788.1">
    <property type="nucleotide sequence ID" value="NZ_AP024895.1"/>
</dbReference>
<comment type="catalytic activity">
    <reaction evidence="6">
        <text>cytidine + H2O + H(+) = uridine + NH4(+)</text>
        <dbReference type="Rhea" id="RHEA:16069"/>
        <dbReference type="ChEBI" id="CHEBI:15377"/>
        <dbReference type="ChEBI" id="CHEBI:15378"/>
        <dbReference type="ChEBI" id="CHEBI:16704"/>
        <dbReference type="ChEBI" id="CHEBI:17562"/>
        <dbReference type="ChEBI" id="CHEBI:28938"/>
        <dbReference type="EC" id="3.5.4.5"/>
    </reaction>
</comment>
<comment type="catalytic activity">
    <reaction evidence="6">
        <text>2'-deoxycytidine + H2O + H(+) = 2'-deoxyuridine + NH4(+)</text>
        <dbReference type="Rhea" id="RHEA:13433"/>
        <dbReference type="ChEBI" id="CHEBI:15377"/>
        <dbReference type="ChEBI" id="CHEBI:15378"/>
        <dbReference type="ChEBI" id="CHEBI:15698"/>
        <dbReference type="ChEBI" id="CHEBI:16450"/>
        <dbReference type="ChEBI" id="CHEBI:28938"/>
        <dbReference type="EC" id="3.5.4.5"/>
    </reaction>
</comment>
<keyword evidence="3 6" id="KW-0479">Metal-binding</keyword>
<feature type="binding site" evidence="6">
    <location>
        <position position="129"/>
    </location>
    <ligand>
        <name>Zn(2+)</name>
        <dbReference type="ChEBI" id="CHEBI:29105"/>
        <note>catalytic</note>
    </ligand>
</feature>
<evidence type="ECO:0000256" key="6">
    <source>
        <dbReference type="HAMAP-Rule" id="MF_01558"/>
    </source>
</evidence>
<reference evidence="8 9" key="1">
    <citation type="submission" date="2023-11" db="EMBL/GenBank/DDBJ databases">
        <title>Plant-associative lifestyle of Vibrio porteresiae and its evolutionary dynamics.</title>
        <authorList>
            <person name="Rameshkumar N."/>
            <person name="Kirti K."/>
        </authorList>
    </citation>
    <scope>NUCLEOTIDE SEQUENCE [LARGE SCALE GENOMIC DNA]</scope>
    <source>
        <strain evidence="8 9">MSSRF30</strain>
    </source>
</reference>
<keyword evidence="5 6" id="KW-0862">Zinc</keyword>
<feature type="binding site" evidence="6">
    <location>
        <position position="132"/>
    </location>
    <ligand>
        <name>Zn(2+)</name>
        <dbReference type="ChEBI" id="CHEBI:29105"/>
        <note>catalytic</note>
    </ligand>
</feature>
<comment type="similarity">
    <text evidence="1 6">Belongs to the cytidine and deoxycytidylate deaminase family.</text>
</comment>
<name>A0ABZ0QBP7_9VIBR</name>
<dbReference type="InterPro" id="IPR002125">
    <property type="entry name" value="CMP_dCMP_dom"/>
</dbReference>
<dbReference type="PANTHER" id="PTHR11644">
    <property type="entry name" value="CYTIDINE DEAMINASE"/>
    <property type="match status" value="1"/>
</dbReference>
<gene>
    <name evidence="6 8" type="primary">cdd</name>
    <name evidence="8" type="ORF">R8Z52_12675</name>
</gene>
<proteinExistence type="inferred from homology"/>
<evidence type="ECO:0000256" key="2">
    <source>
        <dbReference type="ARBA" id="ARBA00011738"/>
    </source>
</evidence>
<keyword evidence="4 6" id="KW-0378">Hydrolase</keyword>
<dbReference type="Gene3D" id="3.40.140.10">
    <property type="entry name" value="Cytidine Deaminase, domain 2"/>
    <property type="match status" value="2"/>
</dbReference>
<dbReference type="EMBL" id="CP138203">
    <property type="protein sequence ID" value="WPC72978.1"/>
    <property type="molecule type" value="Genomic_DNA"/>
</dbReference>
<evidence type="ECO:0000256" key="1">
    <source>
        <dbReference type="ARBA" id="ARBA00006576"/>
    </source>
</evidence>
<dbReference type="Pfam" id="PF08211">
    <property type="entry name" value="dCMP_cyt_deam_2"/>
    <property type="match status" value="1"/>
</dbReference>
<feature type="binding site" evidence="6">
    <location>
        <position position="102"/>
    </location>
    <ligand>
        <name>Zn(2+)</name>
        <dbReference type="ChEBI" id="CHEBI:29105"/>
        <note>catalytic</note>
    </ligand>
</feature>
<comment type="subunit">
    <text evidence="2 6">Homodimer.</text>
</comment>
<evidence type="ECO:0000256" key="4">
    <source>
        <dbReference type="ARBA" id="ARBA00022801"/>
    </source>
</evidence>
<dbReference type="InterPro" id="IPR006263">
    <property type="entry name" value="Cyt_deam_dimer"/>
</dbReference>
<dbReference type="InterPro" id="IPR013171">
    <property type="entry name" value="Cyd/dCyd_deaminase_Zn-bd"/>
</dbReference>
<dbReference type="EC" id="3.5.4.5" evidence="6"/>
<dbReference type="PROSITE" id="PS00903">
    <property type="entry name" value="CYT_DCMP_DEAMINASES_1"/>
    <property type="match status" value="1"/>
</dbReference>
<evidence type="ECO:0000259" key="7">
    <source>
        <dbReference type="PROSITE" id="PS51747"/>
    </source>
</evidence>
<feature type="domain" description="CMP/dCMP-type deaminase" evidence="7">
    <location>
        <begin position="187"/>
        <end position="297"/>
    </location>
</feature>
<comment type="function">
    <text evidence="6">This enzyme scavenges exogenous and endogenous cytidine and 2'-deoxycytidine for UMP synthesis.</text>
</comment>
<protein>
    <recommendedName>
        <fullName evidence="6">Cytidine deaminase</fullName>
        <ecNumber evidence="6">3.5.4.5</ecNumber>
    </recommendedName>
    <alternativeName>
        <fullName evidence="6">Cytidine aminohydrolase</fullName>
        <shortName evidence="6">CDA</shortName>
    </alternativeName>
</protein>
<evidence type="ECO:0000256" key="3">
    <source>
        <dbReference type="ARBA" id="ARBA00022723"/>
    </source>
</evidence>
<dbReference type="HAMAP" id="MF_01558">
    <property type="entry name" value="Cyt_deam"/>
    <property type="match status" value="1"/>
</dbReference>
<keyword evidence="9" id="KW-1185">Reference proteome</keyword>
<organism evidence="8 9">
    <name type="scientific">Vibrio porteresiae DSM 19223</name>
    <dbReference type="NCBI Taxonomy" id="1123496"/>
    <lineage>
        <taxon>Bacteria</taxon>
        <taxon>Pseudomonadati</taxon>
        <taxon>Pseudomonadota</taxon>
        <taxon>Gammaproteobacteria</taxon>
        <taxon>Vibrionales</taxon>
        <taxon>Vibrionaceae</taxon>
        <taxon>Vibrio</taxon>
    </lineage>
</organism>
<evidence type="ECO:0000313" key="9">
    <source>
        <dbReference type="Proteomes" id="UP001304071"/>
    </source>
</evidence>
<dbReference type="Proteomes" id="UP001304071">
    <property type="component" value="Chromosome 1"/>
</dbReference>
<accession>A0ABZ0QBP7</accession>
<dbReference type="CDD" id="cd01283">
    <property type="entry name" value="cytidine_deaminase"/>
    <property type="match status" value="2"/>
</dbReference>
<feature type="binding site" evidence="6">
    <location>
        <begin position="89"/>
        <end position="91"/>
    </location>
    <ligand>
        <name>substrate</name>
    </ligand>
</feature>
<dbReference type="SUPFAM" id="SSF53927">
    <property type="entry name" value="Cytidine deaminase-like"/>
    <property type="match status" value="2"/>
</dbReference>